<keyword evidence="2" id="KW-0813">Transport</keyword>
<name>A0AAD8GWS0_9APIA</name>
<dbReference type="GO" id="GO:0016020">
    <property type="term" value="C:membrane"/>
    <property type="evidence" value="ECO:0007669"/>
    <property type="project" value="InterPro"/>
</dbReference>
<feature type="domain" description="Helicase ATP-binding" evidence="6">
    <location>
        <begin position="155"/>
        <end position="263"/>
    </location>
</feature>
<evidence type="ECO:0000313" key="9">
    <source>
        <dbReference type="Proteomes" id="UP001237642"/>
    </source>
</evidence>
<dbReference type="InterPro" id="IPR014001">
    <property type="entry name" value="Helicase_ATP-bd"/>
</dbReference>
<comment type="catalytic activity">
    <reaction evidence="4">
        <text>ATP + H2O + chloroplast-proteinSide 1 = ADP + phosphate + chloroplast-proteinSide 2.</text>
        <dbReference type="EC" id="7.4.2.4"/>
    </reaction>
</comment>
<dbReference type="PROSITE" id="PS51192">
    <property type="entry name" value="HELICASE_ATP_BIND_1"/>
    <property type="match status" value="1"/>
</dbReference>
<evidence type="ECO:0000259" key="6">
    <source>
        <dbReference type="PROSITE" id="PS51192"/>
    </source>
</evidence>
<evidence type="ECO:0000259" key="7">
    <source>
        <dbReference type="PROSITE" id="PS51196"/>
    </source>
</evidence>
<dbReference type="Pfam" id="PF07517">
    <property type="entry name" value="SecA_DEAD"/>
    <property type="match status" value="1"/>
</dbReference>
<dbReference type="InterPro" id="IPR000185">
    <property type="entry name" value="SecA"/>
</dbReference>
<dbReference type="CDD" id="cd17928">
    <property type="entry name" value="DEXDc_SecA"/>
    <property type="match status" value="1"/>
</dbReference>
<dbReference type="AlphaFoldDB" id="A0AAD8GWS0"/>
<organism evidence="8 9">
    <name type="scientific">Heracleum sosnowskyi</name>
    <dbReference type="NCBI Taxonomy" id="360622"/>
    <lineage>
        <taxon>Eukaryota</taxon>
        <taxon>Viridiplantae</taxon>
        <taxon>Streptophyta</taxon>
        <taxon>Embryophyta</taxon>
        <taxon>Tracheophyta</taxon>
        <taxon>Spermatophyta</taxon>
        <taxon>Magnoliopsida</taxon>
        <taxon>eudicotyledons</taxon>
        <taxon>Gunneridae</taxon>
        <taxon>Pentapetalae</taxon>
        <taxon>asterids</taxon>
        <taxon>campanulids</taxon>
        <taxon>Apiales</taxon>
        <taxon>Apiaceae</taxon>
        <taxon>Apioideae</taxon>
        <taxon>apioid superclade</taxon>
        <taxon>Tordylieae</taxon>
        <taxon>Tordyliinae</taxon>
        <taxon>Heracleum</taxon>
    </lineage>
</organism>
<evidence type="ECO:0000256" key="2">
    <source>
        <dbReference type="ARBA" id="ARBA00022927"/>
    </source>
</evidence>
<dbReference type="SUPFAM" id="SSF52540">
    <property type="entry name" value="P-loop containing nucleoside triphosphate hydrolases"/>
    <property type="match status" value="1"/>
</dbReference>
<dbReference type="GO" id="GO:0016464">
    <property type="term" value="F:chloroplast protein-transporting ATPase activity"/>
    <property type="evidence" value="ECO:0007669"/>
    <property type="project" value="UniProtKB-EC"/>
</dbReference>
<dbReference type="PRINTS" id="PR00906">
    <property type="entry name" value="SECA"/>
</dbReference>
<dbReference type="GO" id="GO:0006605">
    <property type="term" value="P:protein targeting"/>
    <property type="evidence" value="ECO:0007669"/>
    <property type="project" value="InterPro"/>
</dbReference>
<evidence type="ECO:0000256" key="3">
    <source>
        <dbReference type="ARBA" id="ARBA00023010"/>
    </source>
</evidence>
<dbReference type="InterPro" id="IPR027417">
    <property type="entry name" value="P-loop_NTPase"/>
</dbReference>
<reference evidence="8" key="2">
    <citation type="submission" date="2023-05" db="EMBL/GenBank/DDBJ databases">
        <authorList>
            <person name="Schelkunov M.I."/>
        </authorList>
    </citation>
    <scope>NUCLEOTIDE SEQUENCE</scope>
    <source>
        <strain evidence="8">Hsosn_3</strain>
        <tissue evidence="8">Leaf</tissue>
    </source>
</reference>
<evidence type="ECO:0000313" key="8">
    <source>
        <dbReference type="EMBL" id="KAK1356737.1"/>
    </source>
</evidence>
<dbReference type="SMART" id="SM00957">
    <property type="entry name" value="SecA_DEAD"/>
    <property type="match status" value="1"/>
</dbReference>
<dbReference type="PANTHER" id="PTHR30612">
    <property type="entry name" value="SECA INNER MEMBRANE COMPONENT OF SEC PROTEIN SECRETION SYSTEM"/>
    <property type="match status" value="1"/>
</dbReference>
<feature type="region of interest" description="Disordered" evidence="5">
    <location>
        <begin position="14"/>
        <end position="34"/>
    </location>
</feature>
<comment type="caution">
    <text evidence="8">The sequence shown here is derived from an EMBL/GenBank/DDBJ whole genome shotgun (WGS) entry which is preliminary data.</text>
</comment>
<dbReference type="EMBL" id="JAUIZM010000011">
    <property type="protein sequence ID" value="KAK1356737.1"/>
    <property type="molecule type" value="Genomic_DNA"/>
</dbReference>
<protein>
    <recommendedName>
        <fullName evidence="1">chloroplast protein-transporting ATPase</fullName>
        <ecNumber evidence="1">7.4.2.4</ecNumber>
    </recommendedName>
</protein>
<dbReference type="PANTHER" id="PTHR30612:SF0">
    <property type="entry name" value="CHLOROPLAST PROTEIN-TRANSPORTING ATPASE"/>
    <property type="match status" value="1"/>
</dbReference>
<dbReference type="PROSITE" id="PS51196">
    <property type="entry name" value="SECA_MOTOR_DEAD"/>
    <property type="match status" value="1"/>
</dbReference>
<proteinExistence type="predicted"/>
<reference evidence="8" key="1">
    <citation type="submission" date="2023-02" db="EMBL/GenBank/DDBJ databases">
        <title>Genome of toxic invasive species Heracleum sosnowskyi carries increased number of genes despite the absence of recent whole-genome duplications.</title>
        <authorList>
            <person name="Schelkunov M."/>
            <person name="Shtratnikova V."/>
            <person name="Makarenko M."/>
            <person name="Klepikova A."/>
            <person name="Omelchenko D."/>
            <person name="Novikova G."/>
            <person name="Obukhova E."/>
            <person name="Bogdanov V."/>
            <person name="Penin A."/>
            <person name="Logacheva M."/>
        </authorList>
    </citation>
    <scope>NUCLEOTIDE SEQUENCE</scope>
    <source>
        <strain evidence="8">Hsosn_3</strain>
        <tissue evidence="8">Leaf</tissue>
    </source>
</reference>
<dbReference type="GO" id="GO:0017038">
    <property type="term" value="P:protein import"/>
    <property type="evidence" value="ECO:0007669"/>
    <property type="project" value="InterPro"/>
</dbReference>
<dbReference type="EC" id="7.4.2.4" evidence="1"/>
<evidence type="ECO:0000256" key="5">
    <source>
        <dbReference type="SAM" id="MobiDB-lite"/>
    </source>
</evidence>
<keyword evidence="2" id="KW-0653">Protein transport</keyword>
<keyword evidence="9" id="KW-1185">Reference proteome</keyword>
<dbReference type="Gene3D" id="3.40.50.300">
    <property type="entry name" value="P-loop containing nucleotide triphosphate hydrolases"/>
    <property type="match status" value="1"/>
</dbReference>
<gene>
    <name evidence="8" type="ORF">POM88_049993</name>
</gene>
<evidence type="ECO:0000256" key="4">
    <source>
        <dbReference type="ARBA" id="ARBA00034043"/>
    </source>
</evidence>
<dbReference type="GO" id="GO:0006886">
    <property type="term" value="P:intracellular protein transport"/>
    <property type="evidence" value="ECO:0007669"/>
    <property type="project" value="InterPro"/>
</dbReference>
<dbReference type="InterPro" id="IPR011115">
    <property type="entry name" value="SecA_DEAD"/>
</dbReference>
<feature type="domain" description="SecA family profile" evidence="7">
    <location>
        <begin position="69"/>
        <end position="263"/>
    </location>
</feature>
<accession>A0AAD8GWS0</accession>
<sequence>MTTTVATTVVVSPPSNSPAFRHLSSNSLTPPPHHPITLPGRISKWVGSKNIKFVKLRRPMKTMASLSGLLGGMFKSVDTGESTRQEYESVVAAVNRLEDEMCGLSDLELRERTSLLKERAGRGDSLDSLLPEAFAVVREASKRVLGLRPFDVQLIGGMVLHKGEIAEMRTGEGKTLVAILPAFLNSLSGKGVHVVTVNDYLARRDCEWVGQVPRFLGLKVGLIQQDMTSEQRRENYLCDITYVTNSELGFDYLRDNLATEKCR</sequence>
<evidence type="ECO:0000256" key="1">
    <source>
        <dbReference type="ARBA" id="ARBA00012047"/>
    </source>
</evidence>
<dbReference type="Proteomes" id="UP001237642">
    <property type="component" value="Unassembled WGS sequence"/>
</dbReference>
<keyword evidence="3" id="KW-0811">Translocation</keyword>
<feature type="compositionally biased region" description="Polar residues" evidence="5">
    <location>
        <begin position="14"/>
        <end position="27"/>
    </location>
</feature>
<dbReference type="GO" id="GO:0005524">
    <property type="term" value="F:ATP binding"/>
    <property type="evidence" value="ECO:0007669"/>
    <property type="project" value="InterPro"/>
</dbReference>
<dbReference type="InterPro" id="IPR014018">
    <property type="entry name" value="SecA_motor_DEAD"/>
</dbReference>